<dbReference type="EMBL" id="JAHYIQ010000009">
    <property type="protein sequence ID" value="KAK1128729.1"/>
    <property type="molecule type" value="Genomic_DNA"/>
</dbReference>
<keyword evidence="2" id="KW-1185">Reference proteome</keyword>
<accession>A0AA40KQ89</accession>
<evidence type="ECO:0000313" key="1">
    <source>
        <dbReference type="EMBL" id="KAK1128729.1"/>
    </source>
</evidence>
<comment type="caution">
    <text evidence="1">The sequence shown here is derived from an EMBL/GenBank/DDBJ whole genome shotgun (WGS) entry which is preliminary data.</text>
</comment>
<dbReference type="Proteomes" id="UP001177670">
    <property type="component" value="Unassembled WGS sequence"/>
</dbReference>
<dbReference type="AlphaFoldDB" id="A0AA40KQ89"/>
<gene>
    <name evidence="1" type="ORF">K0M31_019880</name>
</gene>
<protein>
    <submittedName>
        <fullName evidence="1">Uncharacterized protein</fullName>
    </submittedName>
</protein>
<name>A0AA40KQ89_9HYME</name>
<evidence type="ECO:0000313" key="2">
    <source>
        <dbReference type="Proteomes" id="UP001177670"/>
    </source>
</evidence>
<sequence length="110" mass="12466">MLDQLDRLWMSVHHRGPVATFPKVNIAAALGTLMPFGGRRQGYAKGRQSTGQGEGDLDLWILDRYSNTPLGFDFLLFVKMENYVKNYECHFQNGGVKSAILLQNDNKTKF</sequence>
<organism evidence="1 2">
    <name type="scientific">Melipona bicolor</name>
    <dbReference type="NCBI Taxonomy" id="60889"/>
    <lineage>
        <taxon>Eukaryota</taxon>
        <taxon>Metazoa</taxon>
        <taxon>Ecdysozoa</taxon>
        <taxon>Arthropoda</taxon>
        <taxon>Hexapoda</taxon>
        <taxon>Insecta</taxon>
        <taxon>Pterygota</taxon>
        <taxon>Neoptera</taxon>
        <taxon>Endopterygota</taxon>
        <taxon>Hymenoptera</taxon>
        <taxon>Apocrita</taxon>
        <taxon>Aculeata</taxon>
        <taxon>Apoidea</taxon>
        <taxon>Anthophila</taxon>
        <taxon>Apidae</taxon>
        <taxon>Melipona</taxon>
    </lineage>
</organism>
<reference evidence="1" key="1">
    <citation type="submission" date="2021-10" db="EMBL/GenBank/DDBJ databases">
        <title>Melipona bicolor Genome sequencing and assembly.</title>
        <authorList>
            <person name="Araujo N.S."/>
            <person name="Arias M.C."/>
        </authorList>
    </citation>
    <scope>NUCLEOTIDE SEQUENCE</scope>
    <source>
        <strain evidence="1">USP_2M_L1-L4_2017</strain>
        <tissue evidence="1">Whole body</tissue>
    </source>
</reference>
<proteinExistence type="predicted"/>